<reference evidence="2" key="1">
    <citation type="submission" date="2021-05" db="EMBL/GenBank/DDBJ databases">
        <authorList>
            <person name="Tigano A."/>
        </authorList>
    </citation>
    <scope>NUCLEOTIDE SEQUENCE</scope>
</reference>
<accession>A0A8S4ANA8</accession>
<dbReference type="GO" id="GO:0046856">
    <property type="term" value="P:phosphatidylinositol dephosphorylation"/>
    <property type="evidence" value="ECO:0007669"/>
    <property type="project" value="TreeGrafter"/>
</dbReference>
<dbReference type="EMBL" id="CAJRST010005557">
    <property type="protein sequence ID" value="CAG5892140.1"/>
    <property type="molecule type" value="Genomic_DNA"/>
</dbReference>
<organism evidence="2 3">
    <name type="scientific">Menidia menidia</name>
    <name type="common">Atlantic silverside</name>
    <dbReference type="NCBI Taxonomy" id="238744"/>
    <lineage>
        <taxon>Eukaryota</taxon>
        <taxon>Metazoa</taxon>
        <taxon>Chordata</taxon>
        <taxon>Craniata</taxon>
        <taxon>Vertebrata</taxon>
        <taxon>Euteleostomi</taxon>
        <taxon>Actinopterygii</taxon>
        <taxon>Neopterygii</taxon>
        <taxon>Teleostei</taxon>
        <taxon>Neoteleostei</taxon>
        <taxon>Acanthomorphata</taxon>
        <taxon>Ovalentaria</taxon>
        <taxon>Atherinomorphae</taxon>
        <taxon>Atheriniformes</taxon>
        <taxon>Atherinopsidae</taxon>
        <taxon>Menidiinae</taxon>
        <taxon>Menidia</taxon>
    </lineage>
</organism>
<dbReference type="PANTHER" id="PTHR45662:SF17">
    <property type="entry name" value="PHOSPHATIDYLINOSITOL-3-PHOSPHATASE SAC1-A"/>
    <property type="match status" value="1"/>
</dbReference>
<dbReference type="GO" id="GO:0043812">
    <property type="term" value="F:phosphatidylinositol-4-phosphate phosphatase activity"/>
    <property type="evidence" value="ECO:0007669"/>
    <property type="project" value="TreeGrafter"/>
</dbReference>
<keyword evidence="3" id="KW-1185">Reference proteome</keyword>
<evidence type="ECO:0000259" key="1">
    <source>
        <dbReference type="Pfam" id="PF02383"/>
    </source>
</evidence>
<dbReference type="PANTHER" id="PTHR45662">
    <property type="entry name" value="PHOSPHATIDYLINOSITIDE PHOSPHATASE SAC1"/>
    <property type="match status" value="1"/>
</dbReference>
<dbReference type="InterPro" id="IPR002013">
    <property type="entry name" value="SAC_dom"/>
</dbReference>
<dbReference type="Proteomes" id="UP000677803">
    <property type="component" value="Unassembled WGS sequence"/>
</dbReference>
<feature type="domain" description="SAC" evidence="1">
    <location>
        <begin position="1"/>
        <end position="39"/>
    </location>
</feature>
<dbReference type="OrthoDB" id="405996at2759"/>
<dbReference type="Pfam" id="PF02383">
    <property type="entry name" value="Syja_N"/>
    <property type="match status" value="1"/>
</dbReference>
<evidence type="ECO:0000313" key="2">
    <source>
        <dbReference type="EMBL" id="CAG5892140.1"/>
    </source>
</evidence>
<proteinExistence type="predicted"/>
<evidence type="ECO:0000313" key="3">
    <source>
        <dbReference type="Proteomes" id="UP000677803"/>
    </source>
</evidence>
<protein>
    <submittedName>
        <fullName evidence="2">(Atlantic silverside) hypothetical protein</fullName>
    </submittedName>
</protein>
<name>A0A8S4ANA8_9TELE</name>
<dbReference type="GO" id="GO:0005783">
    <property type="term" value="C:endoplasmic reticulum"/>
    <property type="evidence" value="ECO:0007669"/>
    <property type="project" value="TreeGrafter"/>
</dbReference>
<comment type="caution">
    <text evidence="2">The sequence shown here is derived from an EMBL/GenBank/DDBJ whole genome shotgun (WGS) entry which is preliminary data.</text>
</comment>
<sequence>MVNQKGSEKPLEQAFAKMVSGMSNNMLNYIPFDFHKECSHMRWDRLQILVDAVAETQEEYRYLSSSLEEL</sequence>
<dbReference type="AlphaFoldDB" id="A0A8S4ANA8"/>
<gene>
    <name evidence="2" type="ORF">MMEN_LOCUS6464</name>
</gene>